<dbReference type="InterPro" id="IPR016040">
    <property type="entry name" value="NAD(P)-bd_dom"/>
</dbReference>
<keyword evidence="4" id="KW-1185">Reference proteome</keyword>
<organism evidence="3 4">
    <name type="scientific">Phycicoccus sonneratiae</name>
    <dbReference type="NCBI Taxonomy" id="2807628"/>
    <lineage>
        <taxon>Bacteria</taxon>
        <taxon>Bacillati</taxon>
        <taxon>Actinomycetota</taxon>
        <taxon>Actinomycetes</taxon>
        <taxon>Micrococcales</taxon>
        <taxon>Intrasporangiaceae</taxon>
        <taxon>Phycicoccus</taxon>
    </lineage>
</organism>
<dbReference type="RefSeq" id="WP_204129731.1">
    <property type="nucleotide sequence ID" value="NZ_JAFDVD010000003.1"/>
</dbReference>
<comment type="caution">
    <text evidence="3">The sequence shown here is derived from an EMBL/GenBank/DDBJ whole genome shotgun (WGS) entry which is preliminary data.</text>
</comment>
<reference evidence="3" key="1">
    <citation type="submission" date="2021-02" db="EMBL/GenBank/DDBJ databases">
        <title>Phycicoccus sp. MQZ13P-5T, whole genome shotgun sequence.</title>
        <authorList>
            <person name="Tuo L."/>
        </authorList>
    </citation>
    <scope>NUCLEOTIDE SEQUENCE</scope>
    <source>
        <strain evidence="3">MQZ13P-5</strain>
    </source>
</reference>
<protein>
    <submittedName>
        <fullName evidence="3">SDR family oxidoreductase</fullName>
    </submittedName>
</protein>
<evidence type="ECO:0000313" key="4">
    <source>
        <dbReference type="Proteomes" id="UP001430172"/>
    </source>
</evidence>
<accession>A0ABS2CHC1</accession>
<evidence type="ECO:0000259" key="2">
    <source>
        <dbReference type="Pfam" id="PF13460"/>
    </source>
</evidence>
<evidence type="ECO:0000313" key="3">
    <source>
        <dbReference type="EMBL" id="MBM6399267.1"/>
    </source>
</evidence>
<dbReference type="PANTHER" id="PTHR15020:SF50">
    <property type="entry name" value="UPF0659 PROTEIN YMR090W"/>
    <property type="match status" value="1"/>
</dbReference>
<dbReference type="EMBL" id="JAFDVD010000003">
    <property type="protein sequence ID" value="MBM6399267.1"/>
    <property type="molecule type" value="Genomic_DNA"/>
</dbReference>
<proteinExistence type="predicted"/>
<dbReference type="InterPro" id="IPR036291">
    <property type="entry name" value="NAD(P)-bd_dom_sf"/>
</dbReference>
<dbReference type="PANTHER" id="PTHR15020">
    <property type="entry name" value="FLAVIN REDUCTASE-RELATED"/>
    <property type="match status" value="1"/>
</dbReference>
<dbReference type="Pfam" id="PF13460">
    <property type="entry name" value="NAD_binding_10"/>
    <property type="match status" value="1"/>
</dbReference>
<dbReference type="Gene3D" id="3.40.50.720">
    <property type="entry name" value="NAD(P)-binding Rossmann-like Domain"/>
    <property type="match status" value="1"/>
</dbReference>
<dbReference type="CDD" id="cd05243">
    <property type="entry name" value="SDR_a5"/>
    <property type="match status" value="1"/>
</dbReference>
<sequence length="222" mass="22931">MRILLIGAHGKVARRLTPLLRTRSHEVSAVVRNPDHAADVEADGATALVADVESMSTDELADLLSGHDAVVWSAGAGGGDASRTYAVDRDAAIRSMDAAEQAGVRRYLMVSYFGAGPDHGVPQDDPFFAYADAKTTADAHLEASGLEWTLLRPSRLTDDPGTGAIETSRTGAGKGSVPRDDVALVVAEALERPGAAGAVVEFNGGATPVADELDAVAAGRSD</sequence>
<feature type="region of interest" description="Disordered" evidence="1">
    <location>
        <begin position="153"/>
        <end position="177"/>
    </location>
</feature>
<gene>
    <name evidence="3" type="ORF">JQN70_02580</name>
</gene>
<dbReference type="SUPFAM" id="SSF51735">
    <property type="entry name" value="NAD(P)-binding Rossmann-fold domains"/>
    <property type="match status" value="1"/>
</dbReference>
<name>A0ABS2CHC1_9MICO</name>
<dbReference type="Proteomes" id="UP001430172">
    <property type="component" value="Unassembled WGS sequence"/>
</dbReference>
<evidence type="ECO:0000256" key="1">
    <source>
        <dbReference type="SAM" id="MobiDB-lite"/>
    </source>
</evidence>
<feature type="domain" description="NAD(P)-binding" evidence="2">
    <location>
        <begin position="7"/>
        <end position="193"/>
    </location>
</feature>